<evidence type="ECO:0000313" key="3">
    <source>
        <dbReference type="Proteomes" id="UP001314205"/>
    </source>
</evidence>
<evidence type="ECO:0000313" key="2">
    <source>
        <dbReference type="EMBL" id="CAK1597438.1"/>
    </source>
</evidence>
<accession>A0AAV1LQT3</accession>
<protein>
    <recommendedName>
        <fullName evidence="4">Peptidase aspartic putative domain-containing protein</fullName>
    </recommendedName>
</protein>
<name>A0AAV1LQT3_9NEOP</name>
<reference evidence="2 3" key="1">
    <citation type="submission" date="2023-11" db="EMBL/GenBank/DDBJ databases">
        <authorList>
            <person name="Hedman E."/>
            <person name="Englund M."/>
            <person name="Stromberg M."/>
            <person name="Nyberg Akerstrom W."/>
            <person name="Nylinder S."/>
            <person name="Jareborg N."/>
            <person name="Kallberg Y."/>
            <person name="Kronander E."/>
        </authorList>
    </citation>
    <scope>NUCLEOTIDE SEQUENCE [LARGE SCALE GENOMIC DNA]</scope>
</reference>
<gene>
    <name evidence="2" type="ORF">PARMNEM_LOCUS16654</name>
</gene>
<feature type="compositionally biased region" description="Polar residues" evidence="1">
    <location>
        <begin position="1"/>
        <end position="14"/>
    </location>
</feature>
<proteinExistence type="predicted"/>
<dbReference type="AlphaFoldDB" id="A0AAV1LQT3"/>
<organism evidence="2 3">
    <name type="scientific">Parnassius mnemosyne</name>
    <name type="common">clouded apollo</name>
    <dbReference type="NCBI Taxonomy" id="213953"/>
    <lineage>
        <taxon>Eukaryota</taxon>
        <taxon>Metazoa</taxon>
        <taxon>Ecdysozoa</taxon>
        <taxon>Arthropoda</taxon>
        <taxon>Hexapoda</taxon>
        <taxon>Insecta</taxon>
        <taxon>Pterygota</taxon>
        <taxon>Neoptera</taxon>
        <taxon>Endopterygota</taxon>
        <taxon>Lepidoptera</taxon>
        <taxon>Glossata</taxon>
        <taxon>Ditrysia</taxon>
        <taxon>Papilionoidea</taxon>
        <taxon>Papilionidae</taxon>
        <taxon>Parnassiinae</taxon>
        <taxon>Parnassini</taxon>
        <taxon>Parnassius</taxon>
        <taxon>Driopa</taxon>
    </lineage>
</organism>
<dbReference type="Proteomes" id="UP001314205">
    <property type="component" value="Unassembled WGS sequence"/>
</dbReference>
<sequence length="238" mass="26126">MGTPIENTTLTQPHAPTPLLQPHAPLAQMQPHATTALMQLHAPDTTLQHASQTSPSTVLVSNANKQQILLSTAIVRIQSASGKWMNARALLNAGSEVNIVAHRQTSLLQLEPKQDHNYISSIGNTLKHSQVSVHTNISSRYNNYSADLTFIVMDKIAVPLPHNYIPTQQAKSLADPTFFIPSSIDLLIGAELFYSILQTGRLKLGSSLRFLIETTFGWVVSSSFVRDTHEHTSNKNTC</sequence>
<comment type="caution">
    <text evidence="2">The sequence shown here is derived from an EMBL/GenBank/DDBJ whole genome shotgun (WGS) entry which is preliminary data.</text>
</comment>
<keyword evidence="3" id="KW-1185">Reference proteome</keyword>
<evidence type="ECO:0000256" key="1">
    <source>
        <dbReference type="SAM" id="MobiDB-lite"/>
    </source>
</evidence>
<feature type="region of interest" description="Disordered" evidence="1">
    <location>
        <begin position="1"/>
        <end position="22"/>
    </location>
</feature>
<evidence type="ECO:0008006" key="4">
    <source>
        <dbReference type="Google" id="ProtNLM"/>
    </source>
</evidence>
<dbReference type="EMBL" id="CAVLGL010000094">
    <property type="protein sequence ID" value="CAK1597438.1"/>
    <property type="molecule type" value="Genomic_DNA"/>
</dbReference>